<dbReference type="Pfam" id="PF01814">
    <property type="entry name" value="Hemerythrin"/>
    <property type="match status" value="1"/>
</dbReference>
<sequence length="235" mass="26683">MPRPLADQSETELGGPHSVLTLQRRDHRELDVLLQRIDKCSGNRRQDELTSLCRLVFPHAFAEEAVLWPLARRTLRDGEKLTLEIEQEHQEINELFTKLDTLDPDTSEHHQLFAEITELLRQDVRDEEDVLLPKLQEALDPRALRRVGRMWQVVRYTAPTRPHPTVARRLPGNALAALPLTGLDRSRDRLDHVSRRAPSPLAAGCRRTSQALATVAGAIEHLPPLRSGEDPSTRT</sequence>
<protein>
    <submittedName>
        <fullName evidence="2">Hemerythrin domain-containing protein</fullName>
    </submittedName>
</protein>
<dbReference type="InterPro" id="IPR012312">
    <property type="entry name" value="Hemerythrin-like"/>
</dbReference>
<gene>
    <name evidence="2" type="ORF">NOF53_24905</name>
</gene>
<accession>A0ABT1QKN4</accession>
<dbReference type="PANTHER" id="PTHR35585:SF1">
    <property type="entry name" value="HHE DOMAIN PROTEIN (AFU_ORTHOLOGUE AFUA_4G00730)"/>
    <property type="match status" value="1"/>
</dbReference>
<comment type="caution">
    <text evidence="2">The sequence shown here is derived from an EMBL/GenBank/DDBJ whole genome shotgun (WGS) entry which is preliminary data.</text>
</comment>
<name>A0ABT1QKN4_9NOCA</name>
<reference evidence="2 3" key="1">
    <citation type="submission" date="2022-07" db="EMBL/GenBank/DDBJ databases">
        <title>Degradation activity of malathion, p-nitrophenol and potential low-temperature adaptation strategy of Rhodococcus sp. FXJ9.536.</title>
        <authorList>
            <person name="Huang J."/>
            <person name="Huang Y."/>
        </authorList>
    </citation>
    <scope>NUCLEOTIDE SEQUENCE [LARGE SCALE GENOMIC DNA]</scope>
    <source>
        <strain evidence="2 3">FXJ9.536</strain>
    </source>
</reference>
<evidence type="ECO:0000313" key="2">
    <source>
        <dbReference type="EMBL" id="MCQ4122355.1"/>
    </source>
</evidence>
<dbReference type="RefSeq" id="WP_255973875.1">
    <property type="nucleotide sequence ID" value="NZ_JANFQF010000028.1"/>
</dbReference>
<evidence type="ECO:0000259" key="1">
    <source>
        <dbReference type="Pfam" id="PF01814"/>
    </source>
</evidence>
<organism evidence="2 3">
    <name type="scientific">Rhodococcus tibetensis</name>
    <dbReference type="NCBI Taxonomy" id="2965064"/>
    <lineage>
        <taxon>Bacteria</taxon>
        <taxon>Bacillati</taxon>
        <taxon>Actinomycetota</taxon>
        <taxon>Actinomycetes</taxon>
        <taxon>Mycobacteriales</taxon>
        <taxon>Nocardiaceae</taxon>
        <taxon>Rhodococcus</taxon>
    </lineage>
</organism>
<proteinExistence type="predicted"/>
<dbReference type="PANTHER" id="PTHR35585">
    <property type="entry name" value="HHE DOMAIN PROTEIN (AFU_ORTHOLOGUE AFUA_4G00730)"/>
    <property type="match status" value="1"/>
</dbReference>
<keyword evidence="3" id="KW-1185">Reference proteome</keyword>
<dbReference type="EMBL" id="JANFQF010000028">
    <property type="protein sequence ID" value="MCQ4122355.1"/>
    <property type="molecule type" value="Genomic_DNA"/>
</dbReference>
<evidence type="ECO:0000313" key="3">
    <source>
        <dbReference type="Proteomes" id="UP001524501"/>
    </source>
</evidence>
<feature type="domain" description="Hemerythrin-like" evidence="1">
    <location>
        <begin position="21"/>
        <end position="135"/>
    </location>
</feature>
<dbReference type="Gene3D" id="1.20.120.520">
    <property type="entry name" value="nmb1532 protein domain like"/>
    <property type="match status" value="1"/>
</dbReference>
<dbReference type="Proteomes" id="UP001524501">
    <property type="component" value="Unassembled WGS sequence"/>
</dbReference>